<dbReference type="EMBL" id="ANOH01000334">
    <property type="protein sequence ID" value="EMI53690.1"/>
    <property type="molecule type" value="Genomic_DNA"/>
</dbReference>
<organism evidence="2 3">
    <name type="scientific">Rhodopirellula sallentina SM41</name>
    <dbReference type="NCBI Taxonomy" id="1263870"/>
    <lineage>
        <taxon>Bacteria</taxon>
        <taxon>Pseudomonadati</taxon>
        <taxon>Planctomycetota</taxon>
        <taxon>Planctomycetia</taxon>
        <taxon>Pirellulales</taxon>
        <taxon>Pirellulaceae</taxon>
        <taxon>Rhodopirellula</taxon>
    </lineage>
</organism>
<dbReference type="CDD" id="cd16145">
    <property type="entry name" value="ARS_like"/>
    <property type="match status" value="1"/>
</dbReference>
<accession>M5TWY5</accession>
<sequence length="617" mass="69123">MILMWQDLLQDPLPPTRQPNCVGIFVWFERAGVLCAQFVGFVIEPIMFGMFVFGNAIKRLHLTLFLHIVRARPVHPDGDWIVDSIRRFDSVSTPRISAGIFVNNPCRLFGVCLALLFALLFGDTNARAASDETPNVILIFADDLGPGMLGCYGQRVVETPNIDRLAREGMKFNNYYGGVYCAPARWTLLTGMHDGRRGGWAQTRAGVPIYRDSGRITEEQYQKQLTKLKAGANPIAPNEVFLAQIAQKAGYQTAQFGKLDRGFLTWHERVKRFGWDFYEGYYDHQRCHGFYPPYLWRNGERFDLPGNDLPDCGKTSEKGDEPVGYGGETYSQNVFIKGILKYLREHKDAPFFLYHPTQLPHGPVAIPELHPDFADHPTMSLAEKKYASMVKMLDDHVGLIMSELQELGIDEKTMVVFTSDNGHELYYGPKSQFKQGLLPNGEKVNVTDKKWRTSEHGDVFDGAGGRAGLKRSGFQGGIQCPLIVRWPGRVAAGSETDLLAAHYDFLATLADLVGVEKPTGKDGVSYLPTLLGKPQTETHDYVVVNNRFTQMGSSALITGEGMKLVEADRKQGLYQLYDIVADNEERNDLAAKYPEKVEVLKQALQSQLDSPRPDLAE</sequence>
<keyword evidence="3" id="KW-1185">Reference proteome</keyword>
<dbReference type="InterPro" id="IPR000917">
    <property type="entry name" value="Sulfatase_N"/>
</dbReference>
<comment type="caution">
    <text evidence="2">The sequence shown here is derived from an EMBL/GenBank/DDBJ whole genome shotgun (WGS) entry which is preliminary data.</text>
</comment>
<dbReference type="InterPro" id="IPR017850">
    <property type="entry name" value="Alkaline_phosphatase_core_sf"/>
</dbReference>
<gene>
    <name evidence="2" type="ORF">RSSM_04831</name>
</gene>
<evidence type="ECO:0000313" key="3">
    <source>
        <dbReference type="Proteomes" id="UP000011885"/>
    </source>
</evidence>
<name>M5TWY5_9BACT</name>
<dbReference type="Gene3D" id="3.40.720.10">
    <property type="entry name" value="Alkaline Phosphatase, subunit A"/>
    <property type="match status" value="1"/>
</dbReference>
<dbReference type="RefSeq" id="WP_008684184.1">
    <property type="nucleotide sequence ID" value="NZ_ANOH01000334.1"/>
</dbReference>
<feature type="domain" description="Sulfatase N-terminal" evidence="1">
    <location>
        <begin position="134"/>
        <end position="515"/>
    </location>
</feature>
<dbReference type="SUPFAM" id="SSF53649">
    <property type="entry name" value="Alkaline phosphatase-like"/>
    <property type="match status" value="1"/>
</dbReference>
<dbReference type="InterPro" id="IPR052701">
    <property type="entry name" value="GAG_Ulvan_Degrading_Sulfatases"/>
</dbReference>
<proteinExistence type="predicted"/>
<reference evidence="2 3" key="1">
    <citation type="journal article" date="2013" name="Mar. Genomics">
        <title>Expression of sulfatases in Rhodopirellula baltica and the diversity of sulfatases in the genus Rhodopirellula.</title>
        <authorList>
            <person name="Wegner C.E."/>
            <person name="Richter-Heitmann T."/>
            <person name="Klindworth A."/>
            <person name="Klockow C."/>
            <person name="Richter M."/>
            <person name="Achstetter T."/>
            <person name="Glockner F.O."/>
            <person name="Harder J."/>
        </authorList>
    </citation>
    <scope>NUCLEOTIDE SEQUENCE [LARGE SCALE GENOMIC DNA]</scope>
    <source>
        <strain evidence="2 3">SM41</strain>
    </source>
</reference>
<dbReference type="PATRIC" id="fig|1263870.3.peg.5111"/>
<evidence type="ECO:0000259" key="1">
    <source>
        <dbReference type="Pfam" id="PF00884"/>
    </source>
</evidence>
<dbReference type="Pfam" id="PF00884">
    <property type="entry name" value="Sulfatase"/>
    <property type="match status" value="1"/>
</dbReference>
<dbReference type="Gene3D" id="3.30.1120.10">
    <property type="match status" value="1"/>
</dbReference>
<dbReference type="Proteomes" id="UP000011885">
    <property type="component" value="Unassembled WGS sequence"/>
</dbReference>
<dbReference type="AlphaFoldDB" id="M5TWY5"/>
<dbReference type="PANTHER" id="PTHR43751:SF3">
    <property type="entry name" value="SULFATASE N-TERMINAL DOMAIN-CONTAINING PROTEIN"/>
    <property type="match status" value="1"/>
</dbReference>
<dbReference type="PANTHER" id="PTHR43751">
    <property type="entry name" value="SULFATASE"/>
    <property type="match status" value="1"/>
</dbReference>
<protein>
    <submittedName>
        <fullName evidence="2">Arylsulfatase A</fullName>
    </submittedName>
</protein>
<evidence type="ECO:0000313" key="2">
    <source>
        <dbReference type="EMBL" id="EMI53690.1"/>
    </source>
</evidence>